<dbReference type="Pfam" id="PF05977">
    <property type="entry name" value="MFS_3"/>
    <property type="match status" value="1"/>
</dbReference>
<proteinExistence type="predicted"/>
<name>A0A382CX81_9ZZZZ</name>
<dbReference type="Gene3D" id="1.20.1250.20">
    <property type="entry name" value="MFS general substrate transporter like domains"/>
    <property type="match status" value="2"/>
</dbReference>
<accession>A0A382CX81</accession>
<dbReference type="SUPFAM" id="SSF103473">
    <property type="entry name" value="MFS general substrate transporter"/>
    <property type="match status" value="1"/>
</dbReference>
<dbReference type="InterPro" id="IPR020846">
    <property type="entry name" value="MFS_dom"/>
</dbReference>
<keyword evidence="2" id="KW-0813">Transport</keyword>
<feature type="non-terminal residue" evidence="9">
    <location>
        <position position="1"/>
    </location>
</feature>
<evidence type="ECO:0000256" key="3">
    <source>
        <dbReference type="ARBA" id="ARBA00022475"/>
    </source>
</evidence>
<feature type="transmembrane region" description="Helical" evidence="7">
    <location>
        <begin position="191"/>
        <end position="210"/>
    </location>
</feature>
<feature type="transmembrane region" description="Helical" evidence="7">
    <location>
        <begin position="282"/>
        <end position="302"/>
    </location>
</feature>
<feature type="transmembrane region" description="Helical" evidence="7">
    <location>
        <begin position="349"/>
        <end position="372"/>
    </location>
</feature>
<keyword evidence="5 7" id="KW-1133">Transmembrane helix</keyword>
<dbReference type="InterPro" id="IPR036259">
    <property type="entry name" value="MFS_trans_sf"/>
</dbReference>
<feature type="transmembrane region" description="Helical" evidence="7">
    <location>
        <begin position="230"/>
        <end position="250"/>
    </location>
</feature>
<dbReference type="CDD" id="cd06173">
    <property type="entry name" value="MFS_MefA_like"/>
    <property type="match status" value="1"/>
</dbReference>
<evidence type="ECO:0000256" key="7">
    <source>
        <dbReference type="SAM" id="Phobius"/>
    </source>
</evidence>
<keyword evidence="3" id="KW-1003">Cell membrane</keyword>
<evidence type="ECO:0000313" key="9">
    <source>
        <dbReference type="EMBL" id="SVB30394.1"/>
    </source>
</evidence>
<evidence type="ECO:0000256" key="2">
    <source>
        <dbReference type="ARBA" id="ARBA00022448"/>
    </source>
</evidence>
<dbReference type="InterPro" id="IPR010290">
    <property type="entry name" value="TM_effector"/>
</dbReference>
<dbReference type="PANTHER" id="PTHR23513:SF6">
    <property type="entry name" value="MAJOR FACILITATOR SUPERFAMILY ASSOCIATED DOMAIN-CONTAINING PROTEIN"/>
    <property type="match status" value="1"/>
</dbReference>
<evidence type="ECO:0000259" key="8">
    <source>
        <dbReference type="PROSITE" id="PS50850"/>
    </source>
</evidence>
<evidence type="ECO:0000256" key="4">
    <source>
        <dbReference type="ARBA" id="ARBA00022692"/>
    </source>
</evidence>
<dbReference type="GO" id="GO:0022857">
    <property type="term" value="F:transmembrane transporter activity"/>
    <property type="evidence" value="ECO:0007669"/>
    <property type="project" value="InterPro"/>
</dbReference>
<keyword evidence="4 7" id="KW-0812">Transmembrane</keyword>
<feature type="transmembrane region" description="Helical" evidence="7">
    <location>
        <begin position="123"/>
        <end position="140"/>
    </location>
</feature>
<gene>
    <name evidence="9" type="ORF">METZ01_LOCUS183248</name>
</gene>
<feature type="transmembrane region" description="Helical" evidence="7">
    <location>
        <begin position="40"/>
        <end position="59"/>
    </location>
</feature>
<keyword evidence="6 7" id="KW-0472">Membrane</keyword>
<dbReference type="AlphaFoldDB" id="A0A382CX81"/>
<dbReference type="PANTHER" id="PTHR23513">
    <property type="entry name" value="INTEGRAL MEMBRANE EFFLUX PROTEIN-RELATED"/>
    <property type="match status" value="1"/>
</dbReference>
<comment type="subcellular location">
    <subcellularLocation>
        <location evidence="1">Cell membrane</location>
        <topology evidence="1">Multi-pass membrane protein</topology>
    </subcellularLocation>
</comment>
<sequence>VGSSTSILQVVTVGGLSTLPVLLVGPWGGVWGDRVDRRQLLMKIQTFMAILAVLFALLIVSDHGLGLPNQLRVWIAYTYVLASGISRSIAQPMRQALIANTVPPESFGNAFAANSMNITGTRIFGPFVGGIIIAGLGFTTNFLVEASLYAATVLVYLPMKTPYQREVVARRKSAVSEFGEGVRFIRSEKRIILTLILLGLIPNVVLHQAWFLLPVFTADVLRQNADVGGFLLSATGVGGFISSVVIASIGFSFNKGLVALVSILFSSIFVILFALSPWLLPLYPLLPALILIGFMSLAQAHFRTTSGTLIQLSTPDRFRSRVTSLASYGQGFVFPFSILVGIFAEFSGVVVTITVLGLIGLILSIIFTLILGDVRREP</sequence>
<feature type="domain" description="Major facilitator superfamily (MFS) profile" evidence="8">
    <location>
        <begin position="1"/>
        <end position="375"/>
    </location>
</feature>
<feature type="transmembrane region" description="Helical" evidence="7">
    <location>
        <begin position="322"/>
        <end position="343"/>
    </location>
</feature>
<organism evidence="9">
    <name type="scientific">marine metagenome</name>
    <dbReference type="NCBI Taxonomy" id="408172"/>
    <lineage>
        <taxon>unclassified sequences</taxon>
        <taxon>metagenomes</taxon>
        <taxon>ecological metagenomes</taxon>
    </lineage>
</organism>
<dbReference type="EMBL" id="UINC01036434">
    <property type="protein sequence ID" value="SVB30394.1"/>
    <property type="molecule type" value="Genomic_DNA"/>
</dbReference>
<feature type="transmembrane region" description="Helical" evidence="7">
    <location>
        <begin position="257"/>
        <end position="276"/>
    </location>
</feature>
<protein>
    <recommendedName>
        <fullName evidence="8">Major facilitator superfamily (MFS) profile domain-containing protein</fullName>
    </recommendedName>
</protein>
<dbReference type="PROSITE" id="PS50850">
    <property type="entry name" value="MFS"/>
    <property type="match status" value="1"/>
</dbReference>
<evidence type="ECO:0000256" key="1">
    <source>
        <dbReference type="ARBA" id="ARBA00004651"/>
    </source>
</evidence>
<reference evidence="9" key="1">
    <citation type="submission" date="2018-05" db="EMBL/GenBank/DDBJ databases">
        <authorList>
            <person name="Lanie J.A."/>
            <person name="Ng W.-L."/>
            <person name="Kazmierczak K.M."/>
            <person name="Andrzejewski T.M."/>
            <person name="Davidsen T.M."/>
            <person name="Wayne K.J."/>
            <person name="Tettelin H."/>
            <person name="Glass J.I."/>
            <person name="Rusch D."/>
            <person name="Podicherti R."/>
            <person name="Tsui H.-C.T."/>
            <person name="Winkler M.E."/>
        </authorList>
    </citation>
    <scope>NUCLEOTIDE SEQUENCE</scope>
</reference>
<evidence type="ECO:0000256" key="5">
    <source>
        <dbReference type="ARBA" id="ARBA00022989"/>
    </source>
</evidence>
<evidence type="ECO:0000256" key="6">
    <source>
        <dbReference type="ARBA" id="ARBA00023136"/>
    </source>
</evidence>
<feature type="transmembrane region" description="Helical" evidence="7">
    <location>
        <begin position="6"/>
        <end position="28"/>
    </location>
</feature>
<dbReference type="GO" id="GO:0005886">
    <property type="term" value="C:plasma membrane"/>
    <property type="evidence" value="ECO:0007669"/>
    <property type="project" value="UniProtKB-SubCell"/>
</dbReference>